<gene>
    <name evidence="2" type="ORF">GON03_23215</name>
</gene>
<dbReference type="AlphaFoldDB" id="A0A6L6XZF6"/>
<evidence type="ECO:0000313" key="2">
    <source>
        <dbReference type="EMBL" id="MVQ52103.1"/>
    </source>
</evidence>
<evidence type="ECO:0000313" key="3">
    <source>
        <dbReference type="Proteomes" id="UP000473525"/>
    </source>
</evidence>
<sequence>MGVGKGKFLLYSKIDPPLTAGTYRFTAKQVLGAEGMDEDDLRVEQLETHVRVRSPLYVLPPDQVLSTFPPAGREGAFGARLPQIVIKRRTLPWERDLDPIDMAQVDPEAELDDAPWLALVVVAQGEAELKPNQPIDQCVTPGVTIPGLADAEVGNALHIRKSMVDRIFPTQQEVHLLAHARQVDLDDTELMMGDDDGFLSVVIANRLPLPGRGDDGEDVPVKYLACLVNLCGQFHSLPPKAPTPPADVLVTTFPLVQLATEVTVATQDKLVMGTLPPQALDVLPKADVSGTVIRTNVVNPQAKAAYEAQPGWGATSASRGTKDLYVEMARDFGRGGAVSLDPDRIIAALDPVLRFPVLIHWSFTSFGDETFESLMKGLDSGLLGTRGAPNPDKPKENPESSPGRLPLEVVETGHVGLPHRLRRGDEVRSWYRGPLLPHPADEAADRLPLAHAADQIRVVVPDGREDVSLAAAFEIGRLLGLSRPSMVAALMRWRQLGFQQARLAGVVGSGILDGLADVIGDVDRFLGGRLGAAVAEHIVASPEDILGNPAPLVTAGVPVLDEAPNKVLARGLGLPAAAFEGEPGLVLEKLRGAEVKLPGLDLQVQPGLLKDALAATLDARFSRASIAALAPTLTEDVLTDVSGVPLDLGLALGGLDLGPAVLGGLAPGPIESGAFQPHGKGVDALDGLIEEQDRLADEADDEGGA</sequence>
<dbReference type="RefSeq" id="WP_157347223.1">
    <property type="nucleotide sequence ID" value="NZ_WSEK01000005.1"/>
</dbReference>
<evidence type="ECO:0000256" key="1">
    <source>
        <dbReference type="SAM" id="MobiDB-lite"/>
    </source>
</evidence>
<keyword evidence="3" id="KW-1185">Reference proteome</keyword>
<organism evidence="2 3">
    <name type="scientific">Nocardioides agri</name>
    <dbReference type="NCBI Taxonomy" id="2682843"/>
    <lineage>
        <taxon>Bacteria</taxon>
        <taxon>Bacillati</taxon>
        <taxon>Actinomycetota</taxon>
        <taxon>Actinomycetes</taxon>
        <taxon>Propionibacteriales</taxon>
        <taxon>Nocardioidaceae</taxon>
        <taxon>Nocardioides</taxon>
    </lineage>
</organism>
<comment type="caution">
    <text evidence="2">The sequence shown here is derived from an EMBL/GenBank/DDBJ whole genome shotgun (WGS) entry which is preliminary data.</text>
</comment>
<dbReference type="Proteomes" id="UP000473525">
    <property type="component" value="Unassembled WGS sequence"/>
</dbReference>
<dbReference type="EMBL" id="WSEK01000005">
    <property type="protein sequence ID" value="MVQ52103.1"/>
    <property type="molecule type" value="Genomic_DNA"/>
</dbReference>
<reference evidence="2 3" key="1">
    <citation type="submission" date="2019-12" db="EMBL/GenBank/DDBJ databases">
        <authorList>
            <person name="Huq M.A."/>
        </authorList>
    </citation>
    <scope>NUCLEOTIDE SEQUENCE [LARGE SCALE GENOMIC DNA]</scope>
    <source>
        <strain evidence="2 3">MAH-18</strain>
    </source>
</reference>
<accession>A0A6L6XZF6</accession>
<proteinExistence type="predicted"/>
<feature type="region of interest" description="Disordered" evidence="1">
    <location>
        <begin position="382"/>
        <end position="406"/>
    </location>
</feature>
<protein>
    <submittedName>
        <fullName evidence="2">Uncharacterized protein</fullName>
    </submittedName>
</protein>
<name>A0A6L6XZF6_9ACTN</name>